<evidence type="ECO:0000256" key="3">
    <source>
        <dbReference type="ARBA" id="ARBA00022618"/>
    </source>
</evidence>
<evidence type="ECO:0000256" key="7">
    <source>
        <dbReference type="ARBA" id="ARBA00023306"/>
    </source>
</evidence>
<protein>
    <submittedName>
        <fullName evidence="10">FtsQ-type POTRA domain-containing protein</fullName>
    </submittedName>
</protein>
<dbReference type="PROSITE" id="PS51779">
    <property type="entry name" value="POTRA"/>
    <property type="match status" value="1"/>
</dbReference>
<dbReference type="InterPro" id="IPR050487">
    <property type="entry name" value="FtsQ_DivIB"/>
</dbReference>
<evidence type="ECO:0000256" key="1">
    <source>
        <dbReference type="ARBA" id="ARBA00004370"/>
    </source>
</evidence>
<dbReference type="Gene3D" id="3.10.20.310">
    <property type="entry name" value="membrane protein fhac"/>
    <property type="match status" value="1"/>
</dbReference>
<dbReference type="InterPro" id="IPR013685">
    <property type="entry name" value="POTRA_FtsQ_type"/>
</dbReference>
<dbReference type="PANTHER" id="PTHR37820:SF1">
    <property type="entry name" value="CELL DIVISION PROTEIN FTSQ"/>
    <property type="match status" value="1"/>
</dbReference>
<dbReference type="AlphaFoldDB" id="A0A6M0R807"/>
<reference evidence="10 11" key="1">
    <citation type="submission" date="2019-04" db="EMBL/GenBank/DDBJ databases">
        <title>Genome sequencing of Clostridium botulinum Groups I-IV and Clostridium butyricum.</title>
        <authorList>
            <person name="Brunt J."/>
            <person name="Van Vliet A.H.M."/>
            <person name="Stringer S.C."/>
            <person name="Carter A.T."/>
            <person name="Peck M.W."/>
        </authorList>
    </citation>
    <scope>NUCLEOTIDE SEQUENCE [LARGE SCALE GENOMIC DNA]</scope>
    <source>
        <strain evidence="10 11">IFR 18/094</strain>
    </source>
</reference>
<comment type="caution">
    <text evidence="10">The sequence shown here is derived from an EMBL/GenBank/DDBJ whole genome shotgun (WGS) entry which is preliminary data.</text>
</comment>
<keyword evidence="6 8" id="KW-0472">Membrane</keyword>
<dbReference type="GO" id="GO:0051301">
    <property type="term" value="P:cell division"/>
    <property type="evidence" value="ECO:0007669"/>
    <property type="project" value="UniProtKB-KW"/>
</dbReference>
<evidence type="ECO:0000256" key="2">
    <source>
        <dbReference type="ARBA" id="ARBA00022475"/>
    </source>
</evidence>
<evidence type="ECO:0000313" key="11">
    <source>
        <dbReference type="Proteomes" id="UP000473885"/>
    </source>
</evidence>
<evidence type="ECO:0000313" key="10">
    <source>
        <dbReference type="EMBL" id="NEZ46371.1"/>
    </source>
</evidence>
<comment type="subcellular location">
    <subcellularLocation>
        <location evidence="1">Membrane</location>
    </subcellularLocation>
</comment>
<dbReference type="Pfam" id="PF08478">
    <property type="entry name" value="POTRA_1"/>
    <property type="match status" value="1"/>
</dbReference>
<keyword evidence="7" id="KW-0131">Cell cycle</keyword>
<keyword evidence="11" id="KW-1185">Reference proteome</keyword>
<evidence type="ECO:0000256" key="8">
    <source>
        <dbReference type="SAM" id="Phobius"/>
    </source>
</evidence>
<proteinExistence type="predicted"/>
<sequence length="256" mass="29752">MENKSFNTDEFIRKRKRKKFIKKLIIFFILLCSILVTLCLKLSYFNIQNINVQGNKNITSNDIINISRVNLGDNIFYTNSKTVEENVLLNPYIEEVKIKKVIPNKINIIVKEREATFYKKVGKKYLIISQNGCVLEKRNNISKMEVTELEGFNFNSLDVGEKLKTNEDRKLKILEEIGELLNRNNSNIKFNKIDLKNILDIKIYHGNICIKLGTSGDIEKKVNTAINILKKDEFKNSKKGYIDVSYQGNPVFFIEK</sequence>
<dbReference type="PANTHER" id="PTHR37820">
    <property type="entry name" value="CELL DIVISION PROTEIN DIVIB"/>
    <property type="match status" value="1"/>
</dbReference>
<evidence type="ECO:0000259" key="9">
    <source>
        <dbReference type="PROSITE" id="PS51779"/>
    </source>
</evidence>
<keyword evidence="4 8" id="KW-0812">Transmembrane</keyword>
<gene>
    <name evidence="10" type="ORF">FDF74_03980</name>
</gene>
<dbReference type="RefSeq" id="WP_163248618.1">
    <property type="nucleotide sequence ID" value="NZ_SXDP01000002.1"/>
</dbReference>
<organism evidence="10 11">
    <name type="scientific">Clostridium niameyense</name>
    <dbReference type="NCBI Taxonomy" id="1622073"/>
    <lineage>
        <taxon>Bacteria</taxon>
        <taxon>Bacillati</taxon>
        <taxon>Bacillota</taxon>
        <taxon>Clostridia</taxon>
        <taxon>Eubacteriales</taxon>
        <taxon>Clostridiaceae</taxon>
        <taxon>Clostridium</taxon>
    </lineage>
</organism>
<keyword evidence="2" id="KW-1003">Cell membrane</keyword>
<dbReference type="Proteomes" id="UP000473885">
    <property type="component" value="Unassembled WGS sequence"/>
</dbReference>
<feature type="transmembrane region" description="Helical" evidence="8">
    <location>
        <begin position="24"/>
        <end position="45"/>
    </location>
</feature>
<keyword evidence="3" id="KW-0132">Cell division</keyword>
<evidence type="ECO:0000256" key="5">
    <source>
        <dbReference type="ARBA" id="ARBA00022989"/>
    </source>
</evidence>
<name>A0A6M0R807_9CLOT</name>
<accession>A0A6M0R807</accession>
<keyword evidence="5 8" id="KW-1133">Transmembrane helix</keyword>
<dbReference type="EMBL" id="SXDP01000002">
    <property type="protein sequence ID" value="NEZ46371.1"/>
    <property type="molecule type" value="Genomic_DNA"/>
</dbReference>
<dbReference type="InterPro" id="IPR034746">
    <property type="entry name" value="POTRA"/>
</dbReference>
<evidence type="ECO:0000256" key="4">
    <source>
        <dbReference type="ARBA" id="ARBA00022692"/>
    </source>
</evidence>
<dbReference type="GO" id="GO:0005886">
    <property type="term" value="C:plasma membrane"/>
    <property type="evidence" value="ECO:0007669"/>
    <property type="project" value="TreeGrafter"/>
</dbReference>
<feature type="domain" description="POTRA" evidence="9">
    <location>
        <begin position="45"/>
        <end position="113"/>
    </location>
</feature>
<evidence type="ECO:0000256" key="6">
    <source>
        <dbReference type="ARBA" id="ARBA00023136"/>
    </source>
</evidence>